<comment type="caution">
    <text evidence="1">The sequence shown here is derived from an EMBL/GenBank/DDBJ whole genome shotgun (WGS) entry which is preliminary data.</text>
</comment>
<dbReference type="EMBL" id="BROD01000001">
    <property type="protein sequence ID" value="GKX66834.1"/>
    <property type="molecule type" value="Genomic_DNA"/>
</dbReference>
<gene>
    <name evidence="1" type="ORF">rsdtw13_20920</name>
</gene>
<name>A0ACB5RD62_9CLOT</name>
<reference evidence="1" key="1">
    <citation type="journal article" date="2025" name="Int. J. Syst. Evol. Microbiol.">
        <title>Inconstantimicrobium mannanitabidum sp. nov., a novel member of the family Clostridiaceae isolated from anoxic soil under the treatment of reductive soil disinfestation.</title>
        <authorList>
            <person name="Ueki A."/>
            <person name="Tonouchi A."/>
            <person name="Honma S."/>
            <person name="Kaku N."/>
            <person name="Ueki K."/>
        </authorList>
    </citation>
    <scope>NUCLEOTIDE SEQUENCE</scope>
    <source>
        <strain evidence="1">TW13</strain>
    </source>
</reference>
<protein>
    <submittedName>
        <fullName evidence="1">Uncharacterized protein</fullName>
    </submittedName>
</protein>
<organism evidence="1 2">
    <name type="scientific">Inconstantimicrobium mannanitabidum</name>
    <dbReference type="NCBI Taxonomy" id="1604901"/>
    <lineage>
        <taxon>Bacteria</taxon>
        <taxon>Bacillati</taxon>
        <taxon>Bacillota</taxon>
        <taxon>Clostridia</taxon>
        <taxon>Eubacteriales</taxon>
        <taxon>Clostridiaceae</taxon>
        <taxon>Inconstantimicrobium</taxon>
    </lineage>
</organism>
<keyword evidence="2" id="KW-1185">Reference proteome</keyword>
<evidence type="ECO:0000313" key="1">
    <source>
        <dbReference type="EMBL" id="GKX66834.1"/>
    </source>
</evidence>
<evidence type="ECO:0000313" key="2">
    <source>
        <dbReference type="Proteomes" id="UP001058074"/>
    </source>
</evidence>
<accession>A0ACB5RD62</accession>
<sequence length="458" mass="53021">MDIAMMVIGAFIIGITFLIGIFIDKMNKNSVFFGVRIPIGYEKRDDLLELKKKYKINFTITTLIFLCVYLILIGISSLYSPFVLILGMYIYIGLMQWNFYLVYKKVKFIKKSEKWILESKNKVVVDLKYRNKNEKQKVSISLIWYIVPFIIVYFSFILSFESNMVILAVSEAIVTIISILSTIIMVRSKQNINGGDVNKVKEQTKRIRYKISKAFYFLCIMTNLLFLVVIALYKYEVESPAIWGTIFMSFFILTFAIVIYLIHINKEKQTLQEDMPDSMVINREDDDNYLLGNIYYNKYDPAVFVEKRVGIGTTFNFATLPAKIFMGIMSLILFGTLVLMLFIPFTMKESEVTFKQDSINISGIYGTEIKYSDINSIKLGDKIEGNMKLFKTNGCATGNIDIGHFNIKGVGKARLFIMNSEKIDVEMKLKDGTYLMINYEDINKTKFLYEKLEDKVKK</sequence>
<proteinExistence type="predicted"/>
<dbReference type="Proteomes" id="UP001058074">
    <property type="component" value="Unassembled WGS sequence"/>
</dbReference>